<feature type="domain" description="VanZ-like" evidence="2">
    <location>
        <begin position="22"/>
        <end position="95"/>
    </location>
</feature>
<dbReference type="EMBL" id="FR845719">
    <property type="protein sequence ID" value="CCA60160.1"/>
    <property type="molecule type" value="Genomic_DNA"/>
</dbReference>
<dbReference type="Pfam" id="PF04892">
    <property type="entry name" value="VanZ"/>
    <property type="match status" value="1"/>
</dbReference>
<dbReference type="eggNOG" id="COG4767">
    <property type="taxonomic scope" value="Bacteria"/>
</dbReference>
<keyword evidence="4" id="KW-1185">Reference proteome</keyword>
<feature type="transmembrane region" description="Helical" evidence="1">
    <location>
        <begin position="20"/>
        <end position="39"/>
    </location>
</feature>
<dbReference type="HOGENOM" id="CLU_2071919_0_0_11"/>
<proteinExistence type="predicted"/>
<dbReference type="KEGG" id="sve:SVEN_6874"/>
<keyword evidence="1" id="KW-0472">Membrane</keyword>
<dbReference type="PANTHER" id="PTHR36834:SF1">
    <property type="entry name" value="INTEGRAL MEMBRANE PROTEIN"/>
    <property type="match status" value="1"/>
</dbReference>
<keyword evidence="1" id="KW-0812">Transmembrane</keyword>
<dbReference type="AlphaFoldDB" id="F2RJ34"/>
<dbReference type="STRING" id="953739.SVEN_6874"/>
<evidence type="ECO:0000313" key="3">
    <source>
        <dbReference type="EMBL" id="CCA60160.1"/>
    </source>
</evidence>
<gene>
    <name evidence="3" type="ordered locus">SVEN_6874</name>
</gene>
<dbReference type="PANTHER" id="PTHR36834">
    <property type="entry name" value="MEMBRANE PROTEIN-RELATED"/>
    <property type="match status" value="1"/>
</dbReference>
<feature type="transmembrane region" description="Helical" evidence="1">
    <location>
        <begin position="46"/>
        <end position="68"/>
    </location>
</feature>
<dbReference type="InterPro" id="IPR006976">
    <property type="entry name" value="VanZ-like"/>
</dbReference>
<dbReference type="PATRIC" id="fig|953739.5.peg.2095"/>
<reference evidence="3 4" key="1">
    <citation type="journal article" date="2011" name="BMC Genomics">
        <title>Genome-wide analysis of the role of GlnR in Streptomyces venezuelae provides new insights into global nitrogen regulation in actinomycetes.</title>
        <authorList>
            <person name="Pullan S.T."/>
            <person name="Bibb M.J."/>
            <person name="Merrick M."/>
        </authorList>
    </citation>
    <scope>NUCLEOTIDE SEQUENCE [LARGE SCALE GENOMIC DNA]</scope>
    <source>
        <strain evidence="4">ATCC 10712 / CBS 650.69 / DSM 40230 / JCM 4526 / NBRC 13096 / PD 04745</strain>
    </source>
</reference>
<protein>
    <recommendedName>
        <fullName evidence="2">VanZ-like domain-containing protein</fullName>
    </recommendedName>
</protein>
<evidence type="ECO:0000313" key="4">
    <source>
        <dbReference type="Proteomes" id="UP000006854"/>
    </source>
</evidence>
<accession>F2RJ34</accession>
<sequence length="118" mass="13065">MPGQGLLFDYSAMGWLERSMYVRQQIANLLMFVPLAMTFRFAWPRFGTWGPVIMGLLLSLSIEVVQWGMAAGRVVDIDDVIVNTVGACLGALLCLAGERLAQARKAQRPVGTASHRRR</sequence>
<evidence type="ECO:0000256" key="1">
    <source>
        <dbReference type="SAM" id="Phobius"/>
    </source>
</evidence>
<feature type="transmembrane region" description="Helical" evidence="1">
    <location>
        <begin position="80"/>
        <end position="98"/>
    </location>
</feature>
<organism evidence="3 4">
    <name type="scientific">Streptomyces venezuelae (strain ATCC 10712 / CBS 650.69 / DSM 40230 / JCM 4526 / NBRC 13096 / PD 04745)</name>
    <dbReference type="NCBI Taxonomy" id="953739"/>
    <lineage>
        <taxon>Bacteria</taxon>
        <taxon>Bacillati</taxon>
        <taxon>Actinomycetota</taxon>
        <taxon>Actinomycetes</taxon>
        <taxon>Kitasatosporales</taxon>
        <taxon>Streptomycetaceae</taxon>
        <taxon>Streptomyces</taxon>
    </lineage>
</organism>
<evidence type="ECO:0000259" key="2">
    <source>
        <dbReference type="Pfam" id="PF04892"/>
    </source>
</evidence>
<dbReference type="Proteomes" id="UP000006854">
    <property type="component" value="Chromosome"/>
</dbReference>
<name>F2RJ34_STRVP</name>
<dbReference type="InterPro" id="IPR053150">
    <property type="entry name" value="Teicoplanin_resist-assoc"/>
</dbReference>
<keyword evidence="1" id="KW-1133">Transmembrane helix</keyword>